<dbReference type="GO" id="GO:0019265">
    <property type="term" value="P:glycine biosynthetic process, by transamination of glyoxylate"/>
    <property type="evidence" value="ECO:0007669"/>
    <property type="project" value="TreeGrafter"/>
</dbReference>
<evidence type="ECO:0000313" key="12">
    <source>
        <dbReference type="Proteomes" id="UP000515856"/>
    </source>
</evidence>
<protein>
    <submittedName>
        <fullName evidence="11">Alanine--glyoxylate aminotransferase family protein</fullName>
    </submittedName>
</protein>
<reference evidence="11 12" key="1">
    <citation type="submission" date="2020-08" db="EMBL/GenBank/DDBJ databases">
        <authorList>
            <person name="Liu C."/>
            <person name="Sun Q."/>
        </authorList>
    </citation>
    <scope>NUCLEOTIDE SEQUENCE [LARGE SCALE GENOMIC DNA]</scope>
    <source>
        <strain evidence="11 12">NSJ-61</strain>
    </source>
</reference>
<dbReference type="Proteomes" id="UP000515856">
    <property type="component" value="Chromosome"/>
</dbReference>
<sequence>MKMLKIMSAGPTQVRENVRQARSRICTNPDLDPAFFQSYEETCKKISSILHTNNDTHILSGEGILGLEAAIASLTEPNDRALVIENGIFGEGFADFIQMYQGDVTFFHGDKLKGIDLDELKAFLDKDHDFAYATLVHVDTPSGVCNDITAICTLLHSYGILSVVDSVAGMIGEEVNVDEAHIDILCGGSQKAISVPPGLTIVTISDDAWRKMEQRKTPIAGFYVNLLNFKNVLKEQWFPYTMPVSDIEGLRVAIDNILDEPAIVNRHERIAKATREAVTKAGLTLYLNDNHANTVTVINVPEGVSSPQLLQDMIDDHHILISGCFSYLQDKVIRIGHMGENANVEDVALTLSALQACFTKQGYHLSCDMEDVFLSSVRQG</sequence>
<dbReference type="InterPro" id="IPR015424">
    <property type="entry name" value="PyrdxlP-dep_Trfase"/>
</dbReference>
<dbReference type="RefSeq" id="WP_117518621.1">
    <property type="nucleotide sequence ID" value="NZ_CP060636.1"/>
</dbReference>
<feature type="domain" description="Aminotransferase class V" evidence="10">
    <location>
        <begin position="31"/>
        <end position="322"/>
    </location>
</feature>
<accession>A0A7G9GMY1</accession>
<evidence type="ECO:0000259" key="10">
    <source>
        <dbReference type="Pfam" id="PF00266"/>
    </source>
</evidence>
<evidence type="ECO:0000256" key="9">
    <source>
        <dbReference type="RuleBase" id="RU004504"/>
    </source>
</evidence>
<proteinExistence type="inferred from homology"/>
<evidence type="ECO:0000256" key="4">
    <source>
        <dbReference type="ARBA" id="ARBA00022679"/>
    </source>
</evidence>
<dbReference type="KEGG" id="ehn:H9Q80_18280"/>
<dbReference type="PANTHER" id="PTHR21152:SF24">
    <property type="entry name" value="ALANINE--GLYOXYLATE AMINOTRANSFERASE 1"/>
    <property type="match status" value="1"/>
</dbReference>
<evidence type="ECO:0000256" key="1">
    <source>
        <dbReference type="ARBA" id="ARBA00001933"/>
    </source>
</evidence>
<evidence type="ECO:0000256" key="5">
    <source>
        <dbReference type="ARBA" id="ARBA00022898"/>
    </source>
</evidence>
<dbReference type="GO" id="GO:0004760">
    <property type="term" value="F:L-serine-pyruvate transaminase activity"/>
    <property type="evidence" value="ECO:0007669"/>
    <property type="project" value="TreeGrafter"/>
</dbReference>
<dbReference type="SUPFAM" id="SSF53383">
    <property type="entry name" value="PLP-dependent transferases"/>
    <property type="match status" value="1"/>
</dbReference>
<dbReference type="InterPro" id="IPR000192">
    <property type="entry name" value="Aminotrans_V_dom"/>
</dbReference>
<comment type="cofactor">
    <cofactor evidence="1 7 9">
        <name>pyridoxal 5'-phosphate</name>
        <dbReference type="ChEBI" id="CHEBI:597326"/>
    </cofactor>
</comment>
<dbReference type="PIRSF" id="PIRSF000524">
    <property type="entry name" value="SPT"/>
    <property type="match status" value="1"/>
</dbReference>
<gene>
    <name evidence="11" type="ORF">H9Q80_18280</name>
</gene>
<dbReference type="GO" id="GO:0008453">
    <property type="term" value="F:alanine-glyoxylate transaminase activity"/>
    <property type="evidence" value="ECO:0007669"/>
    <property type="project" value="TreeGrafter"/>
</dbReference>
<dbReference type="InterPro" id="IPR024169">
    <property type="entry name" value="SP_NH2Trfase/AEP_transaminase"/>
</dbReference>
<evidence type="ECO:0000313" key="11">
    <source>
        <dbReference type="EMBL" id="QNM12163.1"/>
    </source>
</evidence>
<feature type="binding site" evidence="6">
    <location>
        <position position="334"/>
    </location>
    <ligand>
        <name>substrate</name>
    </ligand>
</feature>
<evidence type="ECO:0000256" key="7">
    <source>
        <dbReference type="PIRSR" id="PIRSR000524-50"/>
    </source>
</evidence>
<dbReference type="InterPro" id="IPR015421">
    <property type="entry name" value="PyrdxlP-dep_Trfase_major"/>
</dbReference>
<dbReference type="Gene3D" id="3.40.640.10">
    <property type="entry name" value="Type I PLP-dependent aspartate aminotransferase-like (Major domain)"/>
    <property type="match status" value="1"/>
</dbReference>
<dbReference type="PROSITE" id="PS00595">
    <property type="entry name" value="AA_TRANSFER_CLASS_5"/>
    <property type="match status" value="1"/>
</dbReference>
<dbReference type="InterPro" id="IPR015422">
    <property type="entry name" value="PyrdxlP-dep_Trfase_small"/>
</dbReference>
<dbReference type="PANTHER" id="PTHR21152">
    <property type="entry name" value="AMINOTRANSFERASE CLASS V"/>
    <property type="match status" value="1"/>
</dbReference>
<keyword evidence="5 7" id="KW-0663">Pyridoxal phosphate</keyword>
<comment type="similarity">
    <text evidence="2 8">Belongs to the class-V pyridoxal-phosphate-dependent aminotransferase family.</text>
</comment>
<name>A0A7G9GMY1_9FIRM</name>
<dbReference type="Pfam" id="PF00266">
    <property type="entry name" value="Aminotran_5"/>
    <property type="match status" value="1"/>
</dbReference>
<keyword evidence="4 11" id="KW-0808">Transferase</keyword>
<evidence type="ECO:0000256" key="3">
    <source>
        <dbReference type="ARBA" id="ARBA00022576"/>
    </source>
</evidence>
<dbReference type="InterPro" id="IPR020578">
    <property type="entry name" value="Aminotrans_V_PyrdxlP_BS"/>
</dbReference>
<evidence type="ECO:0000256" key="6">
    <source>
        <dbReference type="PIRSR" id="PIRSR000524-1"/>
    </source>
</evidence>
<dbReference type="AlphaFoldDB" id="A0A7G9GMY1"/>
<organism evidence="11 12">
    <name type="scientific">[Eubacterium] hominis</name>
    <dbReference type="NCBI Taxonomy" id="2764325"/>
    <lineage>
        <taxon>Bacteria</taxon>
        <taxon>Bacillati</taxon>
        <taxon>Bacillota</taxon>
        <taxon>Erysipelotrichia</taxon>
        <taxon>Erysipelotrichales</taxon>
        <taxon>Erysipelotrichaceae</taxon>
        <taxon>Amedibacillus</taxon>
    </lineage>
</organism>
<dbReference type="EMBL" id="CP060636">
    <property type="protein sequence ID" value="QNM12163.1"/>
    <property type="molecule type" value="Genomic_DNA"/>
</dbReference>
<keyword evidence="3 11" id="KW-0032">Aminotransferase</keyword>
<keyword evidence="12" id="KW-1185">Reference proteome</keyword>
<dbReference type="Gene3D" id="3.90.1150.10">
    <property type="entry name" value="Aspartate Aminotransferase, domain 1"/>
    <property type="match status" value="1"/>
</dbReference>
<evidence type="ECO:0000256" key="8">
    <source>
        <dbReference type="RuleBase" id="RU004075"/>
    </source>
</evidence>
<feature type="modified residue" description="N6-(pyridoxal phosphate)lysine" evidence="7">
    <location>
        <position position="191"/>
    </location>
</feature>
<evidence type="ECO:0000256" key="2">
    <source>
        <dbReference type="ARBA" id="ARBA00009236"/>
    </source>
</evidence>